<keyword evidence="8" id="KW-1185">Reference proteome</keyword>
<dbReference type="Proteomes" id="UP000294192">
    <property type="component" value="Unassembled WGS sequence"/>
</dbReference>
<protein>
    <recommendedName>
        <fullName evidence="6">RDD domain-containing protein</fullName>
    </recommendedName>
</protein>
<dbReference type="AlphaFoldDB" id="A0A4R0XPR9"/>
<evidence type="ECO:0000256" key="1">
    <source>
        <dbReference type="ARBA" id="ARBA00004141"/>
    </source>
</evidence>
<proteinExistence type="predicted"/>
<gene>
    <name evidence="7" type="ORF">C4B24_01695</name>
</gene>
<dbReference type="EMBL" id="PSZO01000005">
    <property type="protein sequence ID" value="TCG11542.1"/>
    <property type="molecule type" value="Genomic_DNA"/>
</dbReference>
<evidence type="ECO:0000259" key="6">
    <source>
        <dbReference type="Pfam" id="PF06271"/>
    </source>
</evidence>
<dbReference type="InterPro" id="IPR010432">
    <property type="entry name" value="RDD"/>
</dbReference>
<evidence type="ECO:0000256" key="3">
    <source>
        <dbReference type="ARBA" id="ARBA00022989"/>
    </source>
</evidence>
<evidence type="ECO:0000256" key="2">
    <source>
        <dbReference type="ARBA" id="ARBA00022692"/>
    </source>
</evidence>
<evidence type="ECO:0000256" key="5">
    <source>
        <dbReference type="SAM" id="Phobius"/>
    </source>
</evidence>
<dbReference type="Pfam" id="PF06271">
    <property type="entry name" value="RDD"/>
    <property type="match status" value="1"/>
</dbReference>
<feature type="transmembrane region" description="Helical" evidence="5">
    <location>
        <begin position="65"/>
        <end position="85"/>
    </location>
</feature>
<keyword evidence="3 5" id="KW-1133">Transmembrane helix</keyword>
<organism evidence="7 8">
    <name type="scientific">Mycoplasma marinum</name>
    <dbReference type="NCBI Taxonomy" id="1937190"/>
    <lineage>
        <taxon>Bacteria</taxon>
        <taxon>Bacillati</taxon>
        <taxon>Mycoplasmatota</taxon>
        <taxon>Mollicutes</taxon>
        <taxon>Mycoplasmataceae</taxon>
        <taxon>Mycoplasma</taxon>
    </lineage>
</organism>
<feature type="domain" description="RDD" evidence="6">
    <location>
        <begin position="35"/>
        <end position="143"/>
    </location>
</feature>
<dbReference type="GO" id="GO:0016020">
    <property type="term" value="C:membrane"/>
    <property type="evidence" value="ECO:0007669"/>
    <property type="project" value="UniProtKB-SubCell"/>
</dbReference>
<reference evidence="7 8" key="1">
    <citation type="submission" date="2018-02" db="EMBL/GenBank/DDBJ databases">
        <title>Mycoplasma marinum and Mycoplasma todarodis sp. nov., moderately halophilic and psychrotolerant mycoplasmas isolated from cephalopods.</title>
        <authorList>
            <person name="Viver T."/>
        </authorList>
    </citation>
    <scope>NUCLEOTIDE SEQUENCE [LARGE SCALE GENOMIC DNA]</scope>
    <source>
        <strain evidence="7 8">PE</strain>
    </source>
</reference>
<dbReference type="RefSeq" id="WP_131598733.1">
    <property type="nucleotide sequence ID" value="NZ_CBDBYK010000008.1"/>
</dbReference>
<comment type="caution">
    <text evidence="7">The sequence shown here is derived from an EMBL/GenBank/DDBJ whole genome shotgun (WGS) entry which is preliminary data.</text>
</comment>
<evidence type="ECO:0000256" key="4">
    <source>
        <dbReference type="ARBA" id="ARBA00023136"/>
    </source>
</evidence>
<name>A0A4R0XPR9_9MOLU</name>
<evidence type="ECO:0000313" key="8">
    <source>
        <dbReference type="Proteomes" id="UP000294192"/>
    </source>
</evidence>
<keyword evidence="4 5" id="KW-0472">Membrane</keyword>
<comment type="subcellular location">
    <subcellularLocation>
        <location evidence="1">Membrane</location>
        <topology evidence="1">Multi-pass membrane protein</topology>
    </subcellularLocation>
</comment>
<evidence type="ECO:0000313" key="7">
    <source>
        <dbReference type="EMBL" id="TCG11542.1"/>
    </source>
</evidence>
<feature type="transmembrane region" description="Helical" evidence="5">
    <location>
        <begin position="35"/>
        <end position="59"/>
    </location>
</feature>
<keyword evidence="2 5" id="KW-0812">Transmembrane</keyword>
<sequence>MEKNKEKKYFKPSYSPKGFIIEYPKLKKTFWIQMLLRLLAFILDFSIVVGLWAIMYYVVFKGNEYLPFIIPLLYVAIYMTIVPMCTNGRTIGLAIAKLRIVHKTGFHTSYANYYFRGMLVVMYAVPIIGQFLMIAACISAFLTRGITPVGGISQTVIVSSKTYENLKKLEREFE</sequence>
<accession>A0A4R0XPR9</accession>
<feature type="transmembrane region" description="Helical" evidence="5">
    <location>
        <begin position="120"/>
        <end position="142"/>
    </location>
</feature>